<evidence type="ECO:0000313" key="6">
    <source>
        <dbReference type="Proteomes" id="UP000095008"/>
    </source>
</evidence>
<dbReference type="InterPro" id="IPR051162">
    <property type="entry name" value="T4SS_component"/>
</dbReference>
<dbReference type="PANTHER" id="PTHR30121:SF6">
    <property type="entry name" value="SLR6007 PROTEIN"/>
    <property type="match status" value="1"/>
</dbReference>
<evidence type="ECO:0000313" key="3">
    <source>
        <dbReference type="EMBL" id="OCX73537.1"/>
    </source>
</evidence>
<dbReference type="SUPFAM" id="SSF52540">
    <property type="entry name" value="P-loop containing nucleoside triphosphate hydrolases"/>
    <property type="match status" value="1"/>
</dbReference>
<protein>
    <submittedName>
        <fullName evidence="3">Uncharacterized protein</fullName>
    </submittedName>
</protein>
<accession>A0A1C2IC71</accession>
<organism evidence="3 5">
    <name type="scientific">Acidithiobacillus thiooxidans</name>
    <name type="common">Thiobacillus thiooxidans</name>
    <dbReference type="NCBI Taxonomy" id="930"/>
    <lineage>
        <taxon>Bacteria</taxon>
        <taxon>Pseudomonadati</taxon>
        <taxon>Pseudomonadota</taxon>
        <taxon>Acidithiobacillia</taxon>
        <taxon>Acidithiobacillales</taxon>
        <taxon>Acidithiobacillaceae</taxon>
        <taxon>Acidithiobacillus</taxon>
    </lineage>
</organism>
<dbReference type="EMBL" id="LWSA01000102">
    <property type="protein sequence ID" value="OCX73537.1"/>
    <property type="molecule type" value="Genomic_DNA"/>
</dbReference>
<dbReference type="STRING" id="930.GCA_002079865_02117"/>
<feature type="compositionally biased region" description="Low complexity" evidence="1">
    <location>
        <begin position="617"/>
        <end position="632"/>
    </location>
</feature>
<keyword evidence="2" id="KW-0812">Transmembrane</keyword>
<proteinExistence type="predicted"/>
<comment type="caution">
    <text evidence="3">The sequence shown here is derived from an EMBL/GenBank/DDBJ whole genome shotgun (WGS) entry which is preliminary data.</text>
</comment>
<gene>
    <name evidence="4" type="ORF">A6M23_04155</name>
    <name evidence="3" type="ORF">A6P07_08325</name>
</gene>
<dbReference type="Proteomes" id="UP000095008">
    <property type="component" value="Unassembled WGS sequence"/>
</dbReference>
<dbReference type="PANTHER" id="PTHR30121">
    <property type="entry name" value="UNCHARACTERIZED PROTEIN YJGR-RELATED"/>
    <property type="match status" value="1"/>
</dbReference>
<feature type="transmembrane region" description="Helical" evidence="2">
    <location>
        <begin position="33"/>
        <end position="50"/>
    </location>
</feature>
<dbReference type="AlphaFoldDB" id="A0A1C2IC71"/>
<keyword evidence="2" id="KW-0472">Membrane</keyword>
<evidence type="ECO:0000256" key="2">
    <source>
        <dbReference type="SAM" id="Phobius"/>
    </source>
</evidence>
<keyword evidence="6" id="KW-1185">Reference proteome</keyword>
<dbReference type="Proteomes" id="UP000094893">
    <property type="component" value="Unassembled WGS sequence"/>
</dbReference>
<sequence>MTDNVAMERDSQFVSQNTGFFASLSHSWTRPSLYTFLVFGIIPVITSLLIPQWDDMMVWLSWLLAIPIFFQKPLWPACKPAYLGGLDYNMTDTNDQPTPAKGIFYLGYLRSPFNQFGRPVWLSDTMARSHFYFMGTTGAGKTTALLSTIVVNALTQGSGLVYIDGKADIKTFHELYTFAALYGREDDIRIINYVTGNRDVFDAPTFKISSTYNPFAQESAGTIQEMLKSMIDSGERGDKMWEGQAGALVSGATPVFVYMRDKFNFPLSPRTYRRGLDLNVLFDLAFRGKVFNSEGNLVDGTIPASILGPLRGFLSLIPGFIDESMDLKKLPPGNDYVNQYGYRVMQLTDVLGLLADQFGYISGADVGEIDWQDVMMNRRIVWVALPALEKSEASIQSLGKIVTANIKGMIAGILGSSIERDSGAQEERRPTEADHPFYLVMDEKASYIVSGEDAILSQARSLGICTSIATQDHDRIEYSDQKYAAAVESNTTNKIGMFLESKKTIDLLINRAGKAFFQRPSSFRKSEGGSAIDSMMDGNTPYTDSWTNEYLDKVDISDFTRLKEGQAVVLIKHHVLKLNLFYAQIPKKQKPVLKHLGRRIPHGVPLLIPAAQSAAMPAMPDDGRLQPLQAPAYQPPPPTPLSMADLKKLFDSLDETRNAA</sequence>
<keyword evidence="2" id="KW-1133">Transmembrane helix</keyword>
<name>A0A1C2IC71_ACITH</name>
<dbReference type="OrthoDB" id="7817736at2"/>
<evidence type="ECO:0000313" key="5">
    <source>
        <dbReference type="Proteomes" id="UP000094893"/>
    </source>
</evidence>
<evidence type="ECO:0000313" key="4">
    <source>
        <dbReference type="EMBL" id="OCX74935.1"/>
    </source>
</evidence>
<dbReference type="Gene3D" id="3.40.50.300">
    <property type="entry name" value="P-loop containing nucleotide triphosphate hydrolases"/>
    <property type="match status" value="2"/>
</dbReference>
<evidence type="ECO:0000256" key="1">
    <source>
        <dbReference type="SAM" id="MobiDB-lite"/>
    </source>
</evidence>
<dbReference type="InterPro" id="IPR027417">
    <property type="entry name" value="P-loop_NTPase"/>
</dbReference>
<dbReference type="EMBL" id="LWRY01000025">
    <property type="protein sequence ID" value="OCX74935.1"/>
    <property type="molecule type" value="Genomic_DNA"/>
</dbReference>
<dbReference type="RefSeq" id="WP_024893714.1">
    <property type="nucleotide sequence ID" value="NZ_JAAOMO010000036.1"/>
</dbReference>
<reference evidence="3 5" key="1">
    <citation type="journal article" date="2016" name="Int. J. Mol. Sci.">
        <title>Comparative genomics of the extreme acidophile Acidithiobacillus thiooxidans reveals intraspecific divergence and niche adaptation.</title>
        <authorList>
            <person name="Zhang X."/>
            <person name="Feng X."/>
            <person name="Tao J."/>
            <person name="Ma L."/>
            <person name="Xiao Y."/>
            <person name="Liang Y."/>
            <person name="Liu X."/>
            <person name="Yin H."/>
        </authorList>
    </citation>
    <scope>NUCLEOTIDE SEQUENCE [LARGE SCALE GENOMIC DNA]</scope>
    <source>
        <strain evidence="3 5">A02</strain>
        <strain evidence="4">DXS-W</strain>
    </source>
</reference>
<feature type="region of interest" description="Disordered" evidence="1">
    <location>
        <begin position="617"/>
        <end position="641"/>
    </location>
</feature>